<organism evidence="12 13">
    <name type="scientific">Colletotrichum sublineola</name>
    <name type="common">Sorghum anthracnose fungus</name>
    <dbReference type="NCBI Taxonomy" id="1173701"/>
    <lineage>
        <taxon>Eukaryota</taxon>
        <taxon>Fungi</taxon>
        <taxon>Dikarya</taxon>
        <taxon>Ascomycota</taxon>
        <taxon>Pezizomycotina</taxon>
        <taxon>Sordariomycetes</taxon>
        <taxon>Hypocreomycetidae</taxon>
        <taxon>Glomerellales</taxon>
        <taxon>Glomerellaceae</taxon>
        <taxon>Colletotrichum</taxon>
        <taxon>Colletotrichum graminicola species complex</taxon>
    </lineage>
</organism>
<evidence type="ECO:0000256" key="11">
    <source>
        <dbReference type="SAM" id="Phobius"/>
    </source>
</evidence>
<comment type="subcellular location">
    <subcellularLocation>
        <location evidence="1">Membrane</location>
        <topology evidence="1">Multi-pass membrane protein</topology>
    </subcellularLocation>
</comment>
<evidence type="ECO:0000256" key="1">
    <source>
        <dbReference type="ARBA" id="ARBA00004141"/>
    </source>
</evidence>
<reference evidence="13" key="1">
    <citation type="journal article" date="2014" name="Genome Announc.">
        <title>Draft genome sequence of Colletotrichum sublineola, a destructive pathogen of cultivated sorghum.</title>
        <authorList>
            <person name="Baroncelli R."/>
            <person name="Sanz-Martin J.M."/>
            <person name="Rech G.E."/>
            <person name="Sukno S.A."/>
            <person name="Thon M.R."/>
        </authorList>
    </citation>
    <scope>NUCLEOTIDE SEQUENCE [LARGE SCALE GENOMIC DNA]</scope>
    <source>
        <strain evidence="13">TX430BB</strain>
    </source>
</reference>
<dbReference type="eggNOG" id="ENOG502S44N">
    <property type="taxonomic scope" value="Eukaryota"/>
</dbReference>
<feature type="transmembrane region" description="Helical" evidence="11">
    <location>
        <begin position="103"/>
        <end position="124"/>
    </location>
</feature>
<gene>
    <name evidence="12" type="ORF">CSUB01_01578</name>
</gene>
<keyword evidence="3" id="KW-0589">Pheromone response</keyword>
<keyword evidence="13" id="KW-1185">Reference proteome</keyword>
<dbReference type="Pfam" id="PF02076">
    <property type="entry name" value="STE3"/>
    <property type="match status" value="2"/>
</dbReference>
<dbReference type="OMA" id="RWIQVTC"/>
<evidence type="ECO:0000313" key="13">
    <source>
        <dbReference type="Proteomes" id="UP000027238"/>
    </source>
</evidence>
<keyword evidence="5 11" id="KW-1133">Transmembrane helix</keyword>
<comment type="caution">
    <text evidence="12">The sequence shown here is derived from an EMBL/GenBank/DDBJ whole genome shotgun (WGS) entry which is preliminary data.</text>
</comment>
<accession>A0A066XGQ1</accession>
<dbReference type="InterPro" id="IPR001499">
    <property type="entry name" value="GPCR_STE3"/>
</dbReference>
<dbReference type="Proteomes" id="UP000027238">
    <property type="component" value="Unassembled WGS sequence"/>
</dbReference>
<keyword evidence="9" id="KW-0807">Transducer</keyword>
<keyword evidence="7 11" id="KW-0472">Membrane</keyword>
<keyword evidence="8 12" id="KW-0675">Receptor</keyword>
<dbReference type="OrthoDB" id="2874149at2759"/>
<evidence type="ECO:0000256" key="8">
    <source>
        <dbReference type="ARBA" id="ARBA00023170"/>
    </source>
</evidence>
<dbReference type="GO" id="GO:0005886">
    <property type="term" value="C:plasma membrane"/>
    <property type="evidence" value="ECO:0007669"/>
    <property type="project" value="TreeGrafter"/>
</dbReference>
<evidence type="ECO:0000256" key="6">
    <source>
        <dbReference type="ARBA" id="ARBA00023040"/>
    </source>
</evidence>
<evidence type="ECO:0000256" key="2">
    <source>
        <dbReference type="ARBA" id="ARBA00011085"/>
    </source>
</evidence>
<evidence type="ECO:0000256" key="5">
    <source>
        <dbReference type="ARBA" id="ARBA00022989"/>
    </source>
</evidence>
<dbReference type="AlphaFoldDB" id="A0A066XGQ1"/>
<protein>
    <submittedName>
        <fullName evidence="12">Putative pheromone receptor</fullName>
    </submittedName>
</protein>
<feature type="transmembrane region" description="Helical" evidence="11">
    <location>
        <begin position="262"/>
        <end position="282"/>
    </location>
</feature>
<proteinExistence type="inferred from homology"/>
<evidence type="ECO:0000256" key="3">
    <source>
        <dbReference type="ARBA" id="ARBA00022507"/>
    </source>
</evidence>
<keyword evidence="4 11" id="KW-0812">Transmembrane</keyword>
<evidence type="ECO:0000256" key="7">
    <source>
        <dbReference type="ARBA" id="ARBA00023136"/>
    </source>
</evidence>
<feature type="transmembrane region" description="Helical" evidence="11">
    <location>
        <begin position="326"/>
        <end position="343"/>
    </location>
</feature>
<feature type="transmembrane region" description="Helical" evidence="11">
    <location>
        <begin position="63"/>
        <end position="83"/>
    </location>
</feature>
<keyword evidence="6" id="KW-0297">G-protein coupled receptor</keyword>
<dbReference type="PANTHER" id="PTHR28097:SF1">
    <property type="entry name" value="PHEROMONE A FACTOR RECEPTOR"/>
    <property type="match status" value="1"/>
</dbReference>
<dbReference type="EMBL" id="JMSE01000674">
    <property type="protein sequence ID" value="KDN68373.1"/>
    <property type="molecule type" value="Genomic_DNA"/>
</dbReference>
<feature type="region of interest" description="Disordered" evidence="10">
    <location>
        <begin position="369"/>
        <end position="389"/>
    </location>
</feature>
<dbReference type="PANTHER" id="PTHR28097">
    <property type="entry name" value="PHEROMONE A FACTOR RECEPTOR"/>
    <property type="match status" value="1"/>
</dbReference>
<evidence type="ECO:0000256" key="9">
    <source>
        <dbReference type="ARBA" id="ARBA00023224"/>
    </source>
</evidence>
<dbReference type="HOGENOM" id="CLU_027592_3_0_1"/>
<evidence type="ECO:0000256" key="4">
    <source>
        <dbReference type="ARBA" id="ARBA00022692"/>
    </source>
</evidence>
<feature type="transmembrane region" description="Helical" evidence="11">
    <location>
        <begin position="145"/>
        <end position="166"/>
    </location>
</feature>
<evidence type="ECO:0000256" key="10">
    <source>
        <dbReference type="SAM" id="MobiDB-lite"/>
    </source>
</evidence>
<evidence type="ECO:0000313" key="12">
    <source>
        <dbReference type="EMBL" id="KDN68373.1"/>
    </source>
</evidence>
<dbReference type="GO" id="GO:0000750">
    <property type="term" value="P:pheromone-dependent signal transduction involved in conjugation with cellular fusion"/>
    <property type="evidence" value="ECO:0007669"/>
    <property type="project" value="TreeGrafter"/>
</dbReference>
<name>A0A066XGQ1_COLSU</name>
<comment type="similarity">
    <text evidence="2">Belongs to the G-protein coupled receptor 4 family.</text>
</comment>
<sequence>MAPIASIFMARVSLLIPDPPSAPYTDTSLQANLVCRVVLALLANAGCWVPLRNLCRQGELAPAVFVGTVVVANCLAVVNALAWRDDDVDRWWDGRVWCDLHAYLYQPLIPLYWLSVVAITRNLAQQMGLSRAGPLSGRERRRKMLVQALTMFPLPVIQVGLLYPISSQRYRIVTLTGCMWSGHPSWPLFVFFLAPRLLAVLASVYYAGKSFVCITTTKKAWHSRRFAVLTWWRYSLAAQATRSALMSNGSAAARASRTRRRLFLVMICVLVPYAPVECYVITTQFRGFFLSNGFDFQGIRQRVDPFPWNTILLLPSSKLSFLELNHQYLVIATAAPVFYFFGMTEDAAGTYRRALQAAGLGRVLPWLPEGPASGRTDRQSEISLQTGTE</sequence>
<feature type="transmembrane region" description="Helical" evidence="11">
    <location>
        <begin position="186"/>
        <end position="208"/>
    </location>
</feature>
<dbReference type="GO" id="GO:0004932">
    <property type="term" value="F:mating-type factor pheromone receptor activity"/>
    <property type="evidence" value="ECO:0007669"/>
    <property type="project" value="InterPro"/>
</dbReference>